<evidence type="ECO:0000256" key="5">
    <source>
        <dbReference type="ARBA" id="ARBA00022989"/>
    </source>
</evidence>
<dbReference type="InterPro" id="IPR000515">
    <property type="entry name" value="MetI-like"/>
</dbReference>
<dbReference type="PANTHER" id="PTHR43386:SF25">
    <property type="entry name" value="PEPTIDE ABC TRANSPORTER PERMEASE PROTEIN"/>
    <property type="match status" value="1"/>
</dbReference>
<evidence type="ECO:0000259" key="8">
    <source>
        <dbReference type="PROSITE" id="PS50928"/>
    </source>
</evidence>
<evidence type="ECO:0000256" key="6">
    <source>
        <dbReference type="ARBA" id="ARBA00023136"/>
    </source>
</evidence>
<evidence type="ECO:0000256" key="2">
    <source>
        <dbReference type="ARBA" id="ARBA00022448"/>
    </source>
</evidence>
<keyword evidence="2 7" id="KW-0813">Transport</keyword>
<name>A0A7K0BNH5_9ACTN</name>
<dbReference type="RefSeq" id="WP_153530811.1">
    <property type="nucleotide sequence ID" value="NZ_WEGH01000001.1"/>
</dbReference>
<dbReference type="Proteomes" id="UP000487268">
    <property type="component" value="Unassembled WGS sequence"/>
</dbReference>
<sequence length="261" mass="26833">MRTTGTILAGLVVAMALLSLAWTPYDPTALDPAHTLLRPSGAHPLGTDDYGRDILSMILAGARTTLYAGVVAVVVAALAGVPLGVAAGMWRGWPSDVLMRGSDLLLAFPAVLLAILLAAAFGASTATAMTAVGIATVPLFARVARAATLQVMTREYILAARAAGRRAPGVAARHVLPNIASPLLIQASAAFAIAILAEASLSYLGLGAQPPTPSWGRMLHDAQPHLFTAPRLAVWPGLAIAVAVLGFNLLGDGVRDARDLT</sequence>
<keyword evidence="4 7" id="KW-0812">Transmembrane</keyword>
<keyword evidence="6 7" id="KW-0472">Membrane</keyword>
<dbReference type="PROSITE" id="PS50928">
    <property type="entry name" value="ABC_TM1"/>
    <property type="match status" value="1"/>
</dbReference>
<feature type="transmembrane region" description="Helical" evidence="7">
    <location>
        <begin position="102"/>
        <end position="121"/>
    </location>
</feature>
<keyword evidence="3" id="KW-1003">Cell membrane</keyword>
<dbReference type="OrthoDB" id="6637947at2"/>
<organism evidence="9 10">
    <name type="scientific">Actinomadura macrotermitis</name>
    <dbReference type="NCBI Taxonomy" id="2585200"/>
    <lineage>
        <taxon>Bacteria</taxon>
        <taxon>Bacillati</taxon>
        <taxon>Actinomycetota</taxon>
        <taxon>Actinomycetes</taxon>
        <taxon>Streptosporangiales</taxon>
        <taxon>Thermomonosporaceae</taxon>
        <taxon>Actinomadura</taxon>
    </lineage>
</organism>
<feature type="transmembrane region" description="Helical" evidence="7">
    <location>
        <begin position="127"/>
        <end position="144"/>
    </location>
</feature>
<keyword evidence="10" id="KW-1185">Reference proteome</keyword>
<proteinExistence type="inferred from homology"/>
<dbReference type="GO" id="GO:0055085">
    <property type="term" value="P:transmembrane transport"/>
    <property type="evidence" value="ECO:0007669"/>
    <property type="project" value="InterPro"/>
</dbReference>
<dbReference type="EMBL" id="WEGH01000001">
    <property type="protein sequence ID" value="MQY02687.1"/>
    <property type="molecule type" value="Genomic_DNA"/>
</dbReference>
<feature type="transmembrane region" description="Helical" evidence="7">
    <location>
        <begin position="232"/>
        <end position="251"/>
    </location>
</feature>
<comment type="caution">
    <text evidence="9">The sequence shown here is derived from an EMBL/GenBank/DDBJ whole genome shotgun (WGS) entry which is preliminary data.</text>
</comment>
<evidence type="ECO:0000313" key="9">
    <source>
        <dbReference type="EMBL" id="MQY02687.1"/>
    </source>
</evidence>
<dbReference type="Pfam" id="PF00528">
    <property type="entry name" value="BPD_transp_1"/>
    <property type="match status" value="1"/>
</dbReference>
<dbReference type="InterPro" id="IPR035906">
    <property type="entry name" value="MetI-like_sf"/>
</dbReference>
<dbReference type="InterPro" id="IPR050366">
    <property type="entry name" value="BP-dependent_transpt_permease"/>
</dbReference>
<protein>
    <submittedName>
        <fullName evidence="9">Glutathione transport system permease protein GsiD</fullName>
    </submittedName>
</protein>
<accession>A0A7K0BNH5</accession>
<feature type="transmembrane region" description="Helical" evidence="7">
    <location>
        <begin position="183"/>
        <end position="206"/>
    </location>
</feature>
<dbReference type="CDD" id="cd06261">
    <property type="entry name" value="TM_PBP2"/>
    <property type="match status" value="1"/>
</dbReference>
<gene>
    <name evidence="9" type="primary">gsiD_1</name>
    <name evidence="9" type="ORF">ACRB68_07200</name>
</gene>
<dbReference type="Gene3D" id="1.10.3720.10">
    <property type="entry name" value="MetI-like"/>
    <property type="match status" value="1"/>
</dbReference>
<evidence type="ECO:0000256" key="3">
    <source>
        <dbReference type="ARBA" id="ARBA00022475"/>
    </source>
</evidence>
<reference evidence="9 10" key="1">
    <citation type="submission" date="2019-10" db="EMBL/GenBank/DDBJ databases">
        <title>Actinomadura rubteroloni sp. nov. and Actinomadura macrotermitis sp. nov., isolated from the gut of fungus growing-termite Macrotermes natalensis.</title>
        <authorList>
            <person name="Benndorf R."/>
            <person name="Martin K."/>
            <person name="Kuefner M."/>
            <person name="De Beer W."/>
            <person name="Kaster A.-K."/>
            <person name="Vollmers J."/>
            <person name="Poulsen M."/>
            <person name="Beemelmanns C."/>
        </authorList>
    </citation>
    <scope>NUCLEOTIDE SEQUENCE [LARGE SCALE GENOMIC DNA]</scope>
    <source>
        <strain evidence="9 10">RB68</strain>
    </source>
</reference>
<dbReference type="SUPFAM" id="SSF161098">
    <property type="entry name" value="MetI-like"/>
    <property type="match status" value="1"/>
</dbReference>
<dbReference type="AlphaFoldDB" id="A0A7K0BNH5"/>
<evidence type="ECO:0000313" key="10">
    <source>
        <dbReference type="Proteomes" id="UP000487268"/>
    </source>
</evidence>
<evidence type="ECO:0000256" key="4">
    <source>
        <dbReference type="ARBA" id="ARBA00022692"/>
    </source>
</evidence>
<feature type="transmembrane region" description="Helical" evidence="7">
    <location>
        <begin position="66"/>
        <end position="90"/>
    </location>
</feature>
<evidence type="ECO:0000256" key="1">
    <source>
        <dbReference type="ARBA" id="ARBA00004651"/>
    </source>
</evidence>
<feature type="domain" description="ABC transmembrane type-1" evidence="8">
    <location>
        <begin position="62"/>
        <end position="251"/>
    </location>
</feature>
<keyword evidence="5 7" id="KW-1133">Transmembrane helix</keyword>
<evidence type="ECO:0000256" key="7">
    <source>
        <dbReference type="RuleBase" id="RU363032"/>
    </source>
</evidence>
<dbReference type="PANTHER" id="PTHR43386">
    <property type="entry name" value="OLIGOPEPTIDE TRANSPORT SYSTEM PERMEASE PROTEIN APPC"/>
    <property type="match status" value="1"/>
</dbReference>
<comment type="subcellular location">
    <subcellularLocation>
        <location evidence="1 7">Cell membrane</location>
        <topology evidence="1 7">Multi-pass membrane protein</topology>
    </subcellularLocation>
</comment>
<comment type="similarity">
    <text evidence="7">Belongs to the binding-protein-dependent transport system permease family.</text>
</comment>
<dbReference type="GO" id="GO:0005886">
    <property type="term" value="C:plasma membrane"/>
    <property type="evidence" value="ECO:0007669"/>
    <property type="project" value="UniProtKB-SubCell"/>
</dbReference>